<comment type="caution">
    <text evidence="3">The sequence shown here is derived from an EMBL/GenBank/DDBJ whole genome shotgun (WGS) entry which is preliminary data.</text>
</comment>
<keyword evidence="2" id="KW-1133">Transmembrane helix</keyword>
<dbReference type="PANTHER" id="PTHR37849:SF1">
    <property type="entry name" value="YALI0E11605P"/>
    <property type="match status" value="1"/>
</dbReference>
<keyword evidence="4" id="KW-1185">Reference proteome</keyword>
<proteinExistence type="predicted"/>
<dbReference type="InParanoid" id="A0A1Y1XBT8"/>
<accession>A0A1Y1XBT8</accession>
<evidence type="ECO:0000313" key="3">
    <source>
        <dbReference type="EMBL" id="ORX83251.1"/>
    </source>
</evidence>
<dbReference type="EMBL" id="MCFE01000646">
    <property type="protein sequence ID" value="ORX83251.1"/>
    <property type="molecule type" value="Genomic_DNA"/>
</dbReference>
<dbReference type="OrthoDB" id="5331396at2759"/>
<evidence type="ECO:0000256" key="2">
    <source>
        <dbReference type="SAM" id="Phobius"/>
    </source>
</evidence>
<keyword evidence="2" id="KW-0472">Membrane</keyword>
<protein>
    <submittedName>
        <fullName evidence="3">Uncharacterized protein</fullName>
    </submittedName>
</protein>
<dbReference type="PANTHER" id="PTHR37849">
    <property type="entry name" value="YALI0E11605P"/>
    <property type="match status" value="1"/>
</dbReference>
<dbReference type="Proteomes" id="UP000193498">
    <property type="component" value="Unassembled WGS sequence"/>
</dbReference>
<dbReference type="STRING" id="1314790.A0A1Y1XBT8"/>
<feature type="coiled-coil region" evidence="1">
    <location>
        <begin position="89"/>
        <end position="140"/>
    </location>
</feature>
<evidence type="ECO:0000313" key="4">
    <source>
        <dbReference type="Proteomes" id="UP000193498"/>
    </source>
</evidence>
<dbReference type="AlphaFoldDB" id="A0A1Y1XBT8"/>
<feature type="transmembrane region" description="Helical" evidence="2">
    <location>
        <begin position="49"/>
        <end position="71"/>
    </location>
</feature>
<keyword evidence="2" id="KW-0812">Transmembrane</keyword>
<keyword evidence="1" id="KW-0175">Coiled coil</keyword>
<organism evidence="3 4">
    <name type="scientific">Basidiobolus meristosporus CBS 931.73</name>
    <dbReference type="NCBI Taxonomy" id="1314790"/>
    <lineage>
        <taxon>Eukaryota</taxon>
        <taxon>Fungi</taxon>
        <taxon>Fungi incertae sedis</taxon>
        <taxon>Zoopagomycota</taxon>
        <taxon>Entomophthoromycotina</taxon>
        <taxon>Basidiobolomycetes</taxon>
        <taxon>Basidiobolales</taxon>
        <taxon>Basidiobolaceae</taxon>
        <taxon>Basidiobolus</taxon>
    </lineage>
</organism>
<reference evidence="3 4" key="1">
    <citation type="submission" date="2016-07" db="EMBL/GenBank/DDBJ databases">
        <title>Pervasive Adenine N6-methylation of Active Genes in Fungi.</title>
        <authorList>
            <consortium name="DOE Joint Genome Institute"/>
            <person name="Mondo S.J."/>
            <person name="Dannebaum R.O."/>
            <person name="Kuo R.C."/>
            <person name="Labutti K."/>
            <person name="Haridas S."/>
            <person name="Kuo A."/>
            <person name="Salamov A."/>
            <person name="Ahrendt S.R."/>
            <person name="Lipzen A."/>
            <person name="Sullivan W."/>
            <person name="Andreopoulos W.B."/>
            <person name="Clum A."/>
            <person name="Lindquist E."/>
            <person name="Daum C."/>
            <person name="Ramamoorthy G.K."/>
            <person name="Gryganskyi A."/>
            <person name="Culley D."/>
            <person name="Magnuson J.K."/>
            <person name="James T.Y."/>
            <person name="O'Malley M.A."/>
            <person name="Stajich J.E."/>
            <person name="Spatafora J.W."/>
            <person name="Visel A."/>
            <person name="Grigoriev I.V."/>
        </authorList>
    </citation>
    <scope>NUCLEOTIDE SEQUENCE [LARGE SCALE GENOMIC DNA]</scope>
    <source>
        <strain evidence="3 4">CBS 931.73</strain>
    </source>
</reference>
<gene>
    <name evidence="3" type="ORF">K493DRAFT_411687</name>
</gene>
<evidence type="ECO:0000256" key="1">
    <source>
        <dbReference type="SAM" id="Coils"/>
    </source>
</evidence>
<name>A0A1Y1XBT8_9FUNG</name>
<sequence>MLPTTMCWRACSTLARRGFSTTSRQLQTNTGFAERSTEAQVLKKRMGGIGGGIIGFVIGASAAGTMSYFSLLEEYQIASTKLLGAVEELQASTSQVKEHAKKIEDLDQELIVLKDNIVKKEQVDKARRELRKLYDSANIEHLELKTHVWAMEQEIHSNSALKEAD</sequence>